<dbReference type="Proteomes" id="UP000268198">
    <property type="component" value="Chromosome"/>
</dbReference>
<feature type="transmembrane region" description="Helical" evidence="6">
    <location>
        <begin position="65"/>
        <end position="83"/>
    </location>
</feature>
<evidence type="ECO:0000256" key="3">
    <source>
        <dbReference type="ARBA" id="ARBA00022692"/>
    </source>
</evidence>
<evidence type="ECO:0000256" key="2">
    <source>
        <dbReference type="ARBA" id="ARBA00022475"/>
    </source>
</evidence>
<sequence>MLTVLLVNLAGLLSPGPDFFYVSRKAASETHRNAIAGALGIGLGILFWSAVVIFGLALINQTNHFTQYLIMCLGGSYLSYCGIKMLQVTQNAHLADANRQKQKQTAFFTEVMKGLFINLSNAKVIVFFSSVVSGFMANISNTAEMWLIIFLLGLESFLYFVLIAFFFSRQIVRDFYNRYNRYIDNFAGLVFLFFGGELIYSGLTTIIELTS</sequence>
<protein>
    <submittedName>
        <fullName evidence="7">Threonine efflux protein</fullName>
    </submittedName>
</protein>
<dbReference type="PANTHER" id="PTHR30086:SF19">
    <property type="entry name" value="THREONINE EFFLUX PROTEIN"/>
    <property type="match status" value="1"/>
</dbReference>
<evidence type="ECO:0000256" key="1">
    <source>
        <dbReference type="ARBA" id="ARBA00004651"/>
    </source>
</evidence>
<accession>A0A447SR88</accession>
<proteinExistence type="predicted"/>
<dbReference type="RefSeq" id="WP_126372237.1">
    <property type="nucleotide sequence ID" value="NZ_LR134167.1"/>
</dbReference>
<evidence type="ECO:0000256" key="6">
    <source>
        <dbReference type="SAM" id="Phobius"/>
    </source>
</evidence>
<keyword evidence="3 6" id="KW-0812">Transmembrane</keyword>
<dbReference type="GO" id="GO:0005886">
    <property type="term" value="C:plasma membrane"/>
    <property type="evidence" value="ECO:0007669"/>
    <property type="project" value="UniProtKB-SubCell"/>
</dbReference>
<evidence type="ECO:0000313" key="7">
    <source>
        <dbReference type="EMBL" id="VEB24004.1"/>
    </source>
</evidence>
<dbReference type="PANTHER" id="PTHR30086">
    <property type="entry name" value="ARGININE EXPORTER PROTEIN ARGO"/>
    <property type="match status" value="1"/>
</dbReference>
<organism evidence="7 8">
    <name type="scientific">Avibacterium volantium</name>
    <name type="common">Pasteurella volantium</name>
    <dbReference type="NCBI Taxonomy" id="762"/>
    <lineage>
        <taxon>Bacteria</taxon>
        <taxon>Pseudomonadati</taxon>
        <taxon>Pseudomonadota</taxon>
        <taxon>Gammaproteobacteria</taxon>
        <taxon>Pasteurellales</taxon>
        <taxon>Pasteurellaceae</taxon>
        <taxon>Avibacterium</taxon>
    </lineage>
</organism>
<reference evidence="7 8" key="1">
    <citation type="submission" date="2018-12" db="EMBL/GenBank/DDBJ databases">
        <authorList>
            <consortium name="Pathogen Informatics"/>
        </authorList>
    </citation>
    <scope>NUCLEOTIDE SEQUENCE [LARGE SCALE GENOMIC DNA]</scope>
    <source>
        <strain evidence="7 8">NCTC3438</strain>
    </source>
</reference>
<dbReference type="KEGG" id="avt:NCTC3438_01290"/>
<dbReference type="GO" id="GO:0015171">
    <property type="term" value="F:amino acid transmembrane transporter activity"/>
    <property type="evidence" value="ECO:0007669"/>
    <property type="project" value="TreeGrafter"/>
</dbReference>
<dbReference type="AlphaFoldDB" id="A0A447SR88"/>
<feature type="transmembrane region" description="Helical" evidence="6">
    <location>
        <begin position="186"/>
        <end position="207"/>
    </location>
</feature>
<keyword evidence="2" id="KW-1003">Cell membrane</keyword>
<evidence type="ECO:0000313" key="8">
    <source>
        <dbReference type="Proteomes" id="UP000268198"/>
    </source>
</evidence>
<feature type="transmembrane region" description="Helical" evidence="6">
    <location>
        <begin position="122"/>
        <end position="139"/>
    </location>
</feature>
<evidence type="ECO:0000256" key="4">
    <source>
        <dbReference type="ARBA" id="ARBA00022989"/>
    </source>
</evidence>
<dbReference type="OrthoDB" id="581870at2"/>
<feature type="transmembrane region" description="Helical" evidence="6">
    <location>
        <begin position="145"/>
        <end position="166"/>
    </location>
</feature>
<keyword evidence="5 6" id="KW-0472">Membrane</keyword>
<name>A0A447SR88_AVIVO</name>
<keyword evidence="8" id="KW-1185">Reference proteome</keyword>
<keyword evidence="4 6" id="KW-1133">Transmembrane helix</keyword>
<dbReference type="InterPro" id="IPR001123">
    <property type="entry name" value="LeuE-type"/>
</dbReference>
<dbReference type="Pfam" id="PF01810">
    <property type="entry name" value="LysE"/>
    <property type="match status" value="1"/>
</dbReference>
<dbReference type="EMBL" id="LR134167">
    <property type="protein sequence ID" value="VEB24004.1"/>
    <property type="molecule type" value="Genomic_DNA"/>
</dbReference>
<gene>
    <name evidence="7" type="primary">rhtC</name>
    <name evidence="7" type="ORF">NCTC3438_01290</name>
</gene>
<feature type="transmembrane region" description="Helical" evidence="6">
    <location>
        <begin position="34"/>
        <end position="59"/>
    </location>
</feature>
<comment type="subcellular location">
    <subcellularLocation>
        <location evidence="1">Cell membrane</location>
        <topology evidence="1">Multi-pass membrane protein</topology>
    </subcellularLocation>
</comment>
<evidence type="ECO:0000256" key="5">
    <source>
        <dbReference type="ARBA" id="ARBA00023136"/>
    </source>
</evidence>